<evidence type="ECO:0000256" key="3">
    <source>
        <dbReference type="ARBA" id="ARBA00022723"/>
    </source>
</evidence>
<organism evidence="11 12">
    <name type="scientific">Micractinium conductrix</name>
    <dbReference type="NCBI Taxonomy" id="554055"/>
    <lineage>
        <taxon>Eukaryota</taxon>
        <taxon>Viridiplantae</taxon>
        <taxon>Chlorophyta</taxon>
        <taxon>core chlorophytes</taxon>
        <taxon>Trebouxiophyceae</taxon>
        <taxon>Chlorellales</taxon>
        <taxon>Chlorellaceae</taxon>
        <taxon>Chlorella clade</taxon>
        <taxon>Micractinium</taxon>
    </lineage>
</organism>
<evidence type="ECO:0000256" key="5">
    <source>
        <dbReference type="ARBA" id="ARBA00022801"/>
    </source>
</evidence>
<dbReference type="OrthoDB" id="549917at2759"/>
<evidence type="ECO:0000256" key="4">
    <source>
        <dbReference type="ARBA" id="ARBA00022729"/>
    </source>
</evidence>
<keyword evidence="5" id="KW-0378">Hydrolase</keyword>
<dbReference type="EMBL" id="LHPF02000018">
    <property type="protein sequence ID" value="PSC70701.1"/>
    <property type="molecule type" value="Genomic_DNA"/>
</dbReference>
<dbReference type="CDD" id="cd04275">
    <property type="entry name" value="ZnMc_pappalysin_like"/>
    <property type="match status" value="1"/>
</dbReference>
<feature type="region of interest" description="Disordered" evidence="9">
    <location>
        <begin position="273"/>
        <end position="328"/>
    </location>
</feature>
<keyword evidence="8" id="KW-1015">Disulfide bond</keyword>
<feature type="domain" description="Peptidase M43 pregnancy-associated plasma-A" evidence="10">
    <location>
        <begin position="172"/>
        <end position="258"/>
    </location>
</feature>
<evidence type="ECO:0000256" key="8">
    <source>
        <dbReference type="ARBA" id="ARBA00023157"/>
    </source>
</evidence>
<evidence type="ECO:0000259" key="10">
    <source>
        <dbReference type="Pfam" id="PF05572"/>
    </source>
</evidence>
<evidence type="ECO:0000256" key="9">
    <source>
        <dbReference type="SAM" id="MobiDB-lite"/>
    </source>
</evidence>
<proteinExistence type="inferred from homology"/>
<evidence type="ECO:0000256" key="7">
    <source>
        <dbReference type="ARBA" id="ARBA00023049"/>
    </source>
</evidence>
<keyword evidence="12" id="KW-1185">Reference proteome</keyword>
<keyword evidence="7 11" id="KW-0482">Metalloprotease</keyword>
<sequence>MAEAETRTYGAVQSALAAHSKLAAAVERSAFPNAGVTLPITFHVVLWNGRWSTSDLAAPPLKPQQIADQVAQLNRDYNGTGLQFASPKVRFHTRKDWADTCWAKLGEILAAVNTAPAAAVNVIVCDLASSGGILGVMPDMPNGQNERDPSQAVAVDFRSMPGGPYTRYSGGRTLTHELGHYFGLLHTFGDGSCATAGGHDGIADTPAQRELSNGCPVGKDSCPNQPGKDAVNNFMDYSDDACMTSFSLGQAARMQAVMLQFRPTLLARALRRAGAGNSAAGTPPPPKPQLSASRRAPPPPPRRLAAGGQQQRPCRPPSQKRQNTHLPS</sequence>
<keyword evidence="4" id="KW-0732">Signal</keyword>
<evidence type="ECO:0000256" key="1">
    <source>
        <dbReference type="ARBA" id="ARBA00008721"/>
    </source>
</evidence>
<keyword evidence="6" id="KW-0862">Zinc</keyword>
<keyword evidence="3" id="KW-0479">Metal-binding</keyword>
<dbReference type="GO" id="GO:0008237">
    <property type="term" value="F:metallopeptidase activity"/>
    <property type="evidence" value="ECO:0007669"/>
    <property type="project" value="UniProtKB-KW"/>
</dbReference>
<evidence type="ECO:0000256" key="6">
    <source>
        <dbReference type="ARBA" id="ARBA00022833"/>
    </source>
</evidence>
<name>A0A2P6V9E5_9CHLO</name>
<comment type="similarity">
    <text evidence="1">Belongs to the peptidase M43B family.</text>
</comment>
<comment type="caution">
    <text evidence="11">The sequence shown here is derived from an EMBL/GenBank/DDBJ whole genome shotgun (WGS) entry which is preliminary data.</text>
</comment>
<evidence type="ECO:0000313" key="11">
    <source>
        <dbReference type="EMBL" id="PSC70701.1"/>
    </source>
</evidence>
<dbReference type="PANTHER" id="PTHR47466">
    <property type="match status" value="1"/>
</dbReference>
<dbReference type="PANTHER" id="PTHR47466:SF1">
    <property type="entry name" value="METALLOPROTEASE MEP1 (AFU_ORTHOLOGUE AFUA_1G07730)-RELATED"/>
    <property type="match status" value="1"/>
</dbReference>
<dbReference type="InterPro" id="IPR024079">
    <property type="entry name" value="MetalloPept_cat_dom_sf"/>
</dbReference>
<dbReference type="Pfam" id="PF05572">
    <property type="entry name" value="Peptidase_M43"/>
    <property type="match status" value="1"/>
</dbReference>
<evidence type="ECO:0000313" key="12">
    <source>
        <dbReference type="Proteomes" id="UP000239649"/>
    </source>
</evidence>
<evidence type="ECO:0000256" key="2">
    <source>
        <dbReference type="ARBA" id="ARBA00022670"/>
    </source>
</evidence>
<dbReference type="AlphaFoldDB" id="A0A2P6V9E5"/>
<keyword evidence="2" id="KW-0645">Protease</keyword>
<dbReference type="GO" id="GO:0006508">
    <property type="term" value="P:proteolysis"/>
    <property type="evidence" value="ECO:0007669"/>
    <property type="project" value="UniProtKB-KW"/>
</dbReference>
<dbReference type="Gene3D" id="3.40.390.10">
    <property type="entry name" value="Collagenase (Catalytic Domain)"/>
    <property type="match status" value="1"/>
</dbReference>
<dbReference type="SUPFAM" id="SSF55486">
    <property type="entry name" value="Metalloproteases ('zincins'), catalytic domain"/>
    <property type="match status" value="1"/>
</dbReference>
<dbReference type="Proteomes" id="UP000239649">
    <property type="component" value="Unassembled WGS sequence"/>
</dbReference>
<dbReference type="STRING" id="554055.A0A2P6V9E5"/>
<dbReference type="GO" id="GO:0046872">
    <property type="term" value="F:metal ion binding"/>
    <property type="evidence" value="ECO:0007669"/>
    <property type="project" value="UniProtKB-KW"/>
</dbReference>
<feature type="compositionally biased region" description="Polar residues" evidence="9">
    <location>
        <begin position="319"/>
        <end position="328"/>
    </location>
</feature>
<protein>
    <submittedName>
        <fullName evidence="11">Metalloprotease</fullName>
    </submittedName>
</protein>
<reference evidence="11 12" key="1">
    <citation type="journal article" date="2018" name="Plant J.">
        <title>Genome sequences of Chlorella sorokiniana UTEX 1602 and Micractinium conductrix SAG 241.80: implications to maltose excretion by a green alga.</title>
        <authorList>
            <person name="Arriola M.B."/>
            <person name="Velmurugan N."/>
            <person name="Zhang Y."/>
            <person name="Plunkett M.H."/>
            <person name="Hondzo H."/>
            <person name="Barney B.M."/>
        </authorList>
    </citation>
    <scope>NUCLEOTIDE SEQUENCE [LARGE SCALE GENOMIC DNA]</scope>
    <source>
        <strain evidence="11 12">SAG 241.80</strain>
    </source>
</reference>
<gene>
    <name evidence="11" type="ORF">C2E20_5917</name>
</gene>
<accession>A0A2P6V9E5</accession>
<dbReference type="InterPro" id="IPR008754">
    <property type="entry name" value="Peptidase_M43"/>
</dbReference>